<keyword evidence="1" id="KW-0472">Membrane</keyword>
<gene>
    <name evidence="2" type="ORF">GOC74_01390</name>
</gene>
<comment type="caution">
    <text evidence="2">The sequence shown here is derived from an EMBL/GenBank/DDBJ whole genome shotgun (WGS) entry which is preliminary data.</text>
</comment>
<sequence length="156" mass="16999">MIPGEASDVRPARLLLSFVLTAVLLGGSLFVTFGTEWGWDRQFFRAVVLLSALPLGVAAVGRFQRYRRPAGLFFLGVLVFWIGVAGGACRQPLLREDATWQFAYDWGANVFYFGWPQETQLGYTCFGEPNRPIAALGYLCSTAGTALGIGALDPAE</sequence>
<name>A0A847UCF1_9EURY</name>
<reference evidence="2" key="1">
    <citation type="submission" date="2019-12" db="EMBL/GenBank/DDBJ databases">
        <title>Whole-genome sequence of Halomicrobium mukohataei pws1.</title>
        <authorList>
            <person name="Verma D.K."/>
            <person name="Gopal K."/>
            <person name="Prasad E.S."/>
        </authorList>
    </citation>
    <scope>NUCLEOTIDE SEQUENCE</scope>
    <source>
        <strain evidence="2">Pws1</strain>
    </source>
</reference>
<dbReference type="EMBL" id="WOYG01000001">
    <property type="protein sequence ID" value="NLV08591.1"/>
    <property type="molecule type" value="Genomic_DNA"/>
</dbReference>
<feature type="transmembrane region" description="Helical" evidence="1">
    <location>
        <begin position="70"/>
        <end position="88"/>
    </location>
</feature>
<dbReference type="RefSeq" id="WP_170092597.1">
    <property type="nucleotide sequence ID" value="NZ_WOYG01000001.1"/>
</dbReference>
<organism evidence="2 3">
    <name type="scientific">Halomicrobium mukohataei</name>
    <dbReference type="NCBI Taxonomy" id="57705"/>
    <lineage>
        <taxon>Archaea</taxon>
        <taxon>Methanobacteriati</taxon>
        <taxon>Methanobacteriota</taxon>
        <taxon>Stenosarchaea group</taxon>
        <taxon>Halobacteria</taxon>
        <taxon>Halobacteriales</taxon>
        <taxon>Haloarculaceae</taxon>
        <taxon>Halomicrobium</taxon>
    </lineage>
</organism>
<proteinExistence type="predicted"/>
<dbReference type="AlphaFoldDB" id="A0A847UCF1"/>
<keyword evidence="1" id="KW-1133">Transmembrane helix</keyword>
<protein>
    <submittedName>
        <fullName evidence="2">Uncharacterized protein</fullName>
    </submittedName>
</protein>
<feature type="transmembrane region" description="Helical" evidence="1">
    <location>
        <begin position="12"/>
        <end position="31"/>
    </location>
</feature>
<keyword evidence="1" id="KW-0812">Transmembrane</keyword>
<evidence type="ECO:0000313" key="3">
    <source>
        <dbReference type="Proteomes" id="UP000608662"/>
    </source>
</evidence>
<dbReference type="Proteomes" id="UP000608662">
    <property type="component" value="Unassembled WGS sequence"/>
</dbReference>
<feature type="transmembrane region" description="Helical" evidence="1">
    <location>
        <begin position="43"/>
        <end position="63"/>
    </location>
</feature>
<accession>A0A847UCF1</accession>
<evidence type="ECO:0000313" key="2">
    <source>
        <dbReference type="EMBL" id="NLV08591.1"/>
    </source>
</evidence>
<evidence type="ECO:0000256" key="1">
    <source>
        <dbReference type="SAM" id="Phobius"/>
    </source>
</evidence>